<gene>
    <name evidence="15" type="ORF">Pcinc_037738</name>
</gene>
<protein>
    <recommendedName>
        <fullName evidence="14">Ionotropic glutamate receptor L-glutamate and glycine-binding domain-containing protein</fullName>
    </recommendedName>
</protein>
<evidence type="ECO:0000256" key="1">
    <source>
        <dbReference type="ARBA" id="ARBA00004651"/>
    </source>
</evidence>
<comment type="caution">
    <text evidence="15">The sequence shown here is derived from an EMBL/GenBank/DDBJ whole genome shotgun (WGS) entry which is preliminary data.</text>
</comment>
<keyword evidence="6 13" id="KW-1133">Transmembrane helix</keyword>
<evidence type="ECO:0000256" key="8">
    <source>
        <dbReference type="ARBA" id="ARBA00023136"/>
    </source>
</evidence>
<dbReference type="PANTHER" id="PTHR42643">
    <property type="entry name" value="IONOTROPIC RECEPTOR 20A-RELATED"/>
    <property type="match status" value="1"/>
</dbReference>
<organism evidence="15 16">
    <name type="scientific">Petrolisthes cinctipes</name>
    <name type="common">Flat porcelain crab</name>
    <dbReference type="NCBI Taxonomy" id="88211"/>
    <lineage>
        <taxon>Eukaryota</taxon>
        <taxon>Metazoa</taxon>
        <taxon>Ecdysozoa</taxon>
        <taxon>Arthropoda</taxon>
        <taxon>Crustacea</taxon>
        <taxon>Multicrustacea</taxon>
        <taxon>Malacostraca</taxon>
        <taxon>Eumalacostraca</taxon>
        <taxon>Eucarida</taxon>
        <taxon>Decapoda</taxon>
        <taxon>Pleocyemata</taxon>
        <taxon>Anomura</taxon>
        <taxon>Galatheoidea</taxon>
        <taxon>Porcellanidae</taxon>
        <taxon>Petrolisthes</taxon>
    </lineage>
</organism>
<keyword evidence="11" id="KW-1071">Ligand-gated ion channel</keyword>
<dbReference type="EMBL" id="JAWQEG010006059">
    <property type="protein sequence ID" value="KAK3855889.1"/>
    <property type="molecule type" value="Genomic_DNA"/>
</dbReference>
<sequence>MNTNPERVTQYSCVTFVLTQPPDPRLLPLLTDSSSYKRLTRYFLVICESWVEAERFLLDQRLREQVNVVALTRRRERGSDQTLWDVLIRKLIHPSGSPHVYKINQWSAVDGFRNTQTLFPEQMENFYGMKFTGATLNFKPLVDFDKIEGSRVVRPKPSLDAFMLEVIAKKLNFTYDLVMPEDGQWGNLKEKGVWGGVLGDVQFRRVNFSLCLIMLVERVRAADFTRMYFPDPMSFVTLKSRPKPPWQKIITPFQSEVWVMTVCSVVGGMLLYYVISVTQADLDNSKLGSSHVFIYMFGSFVSQTVLDIPWLSSGRVFLGFWLIHGLLVTTYYRTSLTGTLAVPFASPTIDTLHQLLSSDLKYGMKNSKGAQYHMFSTSKVPLYQQLFKDMHLYTPSKSMDLVYEGKYAYFSYKSNLEFSVATMFTNTYGETDLHIAKEEFFPGGFGWAFPKGAVYLRAFDKVMWRVVQAGLIRKWLQDLYILHKRENLARTSSENMNGISDTNKNDKVIILNLNHLQGPFLALVLGFGGGVLMLLLELVTTCLHLGKE</sequence>
<evidence type="ECO:0000256" key="9">
    <source>
        <dbReference type="ARBA" id="ARBA00023170"/>
    </source>
</evidence>
<feature type="transmembrane region" description="Helical" evidence="13">
    <location>
        <begin position="312"/>
        <end position="332"/>
    </location>
</feature>
<dbReference type="GO" id="GO:0005886">
    <property type="term" value="C:plasma membrane"/>
    <property type="evidence" value="ECO:0007669"/>
    <property type="project" value="UniProtKB-SubCell"/>
</dbReference>
<dbReference type="Pfam" id="PF10613">
    <property type="entry name" value="Lig_chan-Glu_bd"/>
    <property type="match status" value="1"/>
</dbReference>
<keyword evidence="4" id="KW-1003">Cell membrane</keyword>
<comment type="similarity">
    <text evidence="2">Belongs to the glutamate-gated ion channel (TC 1.A.10.1) family.</text>
</comment>
<proteinExistence type="inferred from homology"/>
<keyword evidence="5 13" id="KW-0812">Transmembrane</keyword>
<keyword evidence="3" id="KW-0813">Transport</keyword>
<accession>A0AAE1BV61</accession>
<dbReference type="InterPro" id="IPR019594">
    <property type="entry name" value="Glu/Gly-bd"/>
</dbReference>
<reference evidence="15" key="1">
    <citation type="submission" date="2023-10" db="EMBL/GenBank/DDBJ databases">
        <title>Genome assemblies of two species of porcelain crab, Petrolisthes cinctipes and Petrolisthes manimaculis (Anomura: Porcellanidae).</title>
        <authorList>
            <person name="Angst P."/>
        </authorList>
    </citation>
    <scope>NUCLEOTIDE SEQUENCE</scope>
    <source>
        <strain evidence="15">PB745_01</strain>
        <tissue evidence="15">Gill</tissue>
    </source>
</reference>
<dbReference type="Pfam" id="PF00060">
    <property type="entry name" value="Lig_chan"/>
    <property type="match status" value="1"/>
</dbReference>
<dbReference type="PANTHER" id="PTHR42643:SF24">
    <property type="entry name" value="IONOTROPIC RECEPTOR 60A"/>
    <property type="match status" value="1"/>
</dbReference>
<evidence type="ECO:0000256" key="12">
    <source>
        <dbReference type="ARBA" id="ARBA00023303"/>
    </source>
</evidence>
<evidence type="ECO:0000256" key="10">
    <source>
        <dbReference type="ARBA" id="ARBA00023180"/>
    </source>
</evidence>
<evidence type="ECO:0000256" key="6">
    <source>
        <dbReference type="ARBA" id="ARBA00022989"/>
    </source>
</evidence>
<keyword evidence="8 13" id="KW-0472">Membrane</keyword>
<evidence type="ECO:0000256" key="7">
    <source>
        <dbReference type="ARBA" id="ARBA00023065"/>
    </source>
</evidence>
<feature type="domain" description="Ionotropic glutamate receptor L-glutamate and glycine-binding" evidence="14">
    <location>
        <begin position="140"/>
        <end position="203"/>
    </location>
</feature>
<evidence type="ECO:0000256" key="3">
    <source>
        <dbReference type="ARBA" id="ARBA00022448"/>
    </source>
</evidence>
<keyword evidence="10" id="KW-0325">Glycoprotein</keyword>
<keyword evidence="12" id="KW-0407">Ion channel</keyword>
<evidence type="ECO:0000256" key="13">
    <source>
        <dbReference type="SAM" id="Phobius"/>
    </source>
</evidence>
<feature type="transmembrane region" description="Helical" evidence="13">
    <location>
        <begin position="520"/>
        <end position="546"/>
    </location>
</feature>
<dbReference type="SMART" id="SM00918">
    <property type="entry name" value="Lig_chan-Glu_bd"/>
    <property type="match status" value="1"/>
</dbReference>
<name>A0AAE1BV61_PETCI</name>
<evidence type="ECO:0000256" key="11">
    <source>
        <dbReference type="ARBA" id="ARBA00023286"/>
    </source>
</evidence>
<keyword evidence="7" id="KW-0406">Ion transport</keyword>
<evidence type="ECO:0000259" key="14">
    <source>
        <dbReference type="SMART" id="SM00918"/>
    </source>
</evidence>
<dbReference type="GO" id="GO:0015276">
    <property type="term" value="F:ligand-gated monoatomic ion channel activity"/>
    <property type="evidence" value="ECO:0007669"/>
    <property type="project" value="InterPro"/>
</dbReference>
<dbReference type="Gene3D" id="1.10.287.70">
    <property type="match status" value="1"/>
</dbReference>
<dbReference type="SUPFAM" id="SSF53850">
    <property type="entry name" value="Periplasmic binding protein-like II"/>
    <property type="match status" value="1"/>
</dbReference>
<dbReference type="Gene3D" id="3.40.190.10">
    <property type="entry name" value="Periplasmic binding protein-like II"/>
    <property type="match status" value="1"/>
</dbReference>
<evidence type="ECO:0000256" key="2">
    <source>
        <dbReference type="ARBA" id="ARBA00008685"/>
    </source>
</evidence>
<evidence type="ECO:0000256" key="5">
    <source>
        <dbReference type="ARBA" id="ARBA00022692"/>
    </source>
</evidence>
<evidence type="ECO:0000313" key="15">
    <source>
        <dbReference type="EMBL" id="KAK3855889.1"/>
    </source>
</evidence>
<dbReference type="Proteomes" id="UP001286313">
    <property type="component" value="Unassembled WGS sequence"/>
</dbReference>
<dbReference type="GO" id="GO:0050906">
    <property type="term" value="P:detection of stimulus involved in sensory perception"/>
    <property type="evidence" value="ECO:0007669"/>
    <property type="project" value="UniProtKB-ARBA"/>
</dbReference>
<comment type="subcellular location">
    <subcellularLocation>
        <location evidence="1">Cell membrane</location>
        <topology evidence="1">Multi-pass membrane protein</topology>
    </subcellularLocation>
</comment>
<dbReference type="InterPro" id="IPR052192">
    <property type="entry name" value="Insect_Ionotropic_Sensory_Rcpt"/>
</dbReference>
<dbReference type="AlphaFoldDB" id="A0AAE1BV61"/>
<keyword evidence="9" id="KW-0675">Receptor</keyword>
<keyword evidence="16" id="KW-1185">Reference proteome</keyword>
<evidence type="ECO:0000313" key="16">
    <source>
        <dbReference type="Proteomes" id="UP001286313"/>
    </source>
</evidence>
<dbReference type="InterPro" id="IPR001320">
    <property type="entry name" value="Iontro_rcpt_C"/>
</dbReference>
<evidence type="ECO:0000256" key="4">
    <source>
        <dbReference type="ARBA" id="ARBA00022475"/>
    </source>
</evidence>
<feature type="transmembrane region" description="Helical" evidence="13">
    <location>
        <begin position="257"/>
        <end position="275"/>
    </location>
</feature>